<evidence type="ECO:0000313" key="5">
    <source>
        <dbReference type="Proteomes" id="UP001519332"/>
    </source>
</evidence>
<sequence length="297" mass="31508">MSTDRFVHSALFYRGAEEYLAGTVPFVSEGLALGEAVAVIVPPARLGLIRQVLGDSAGQVHLVDMAKAGRNPGQIIPGVLRAFADGHETPVRIIGEPVWPARSAAEYPACAQHEALINYAFAGRRVNIRCPYDAETLSPEVLADAGHTHQGDAYDPDAVIAKYNEPLPTPTDAEYRCVEAATLADTRRFITKFGTQAGLGARVDDLVLCIDELAANSIRHGGGTGTVCAWIEAGSVICQVNDSGYLANPLVGRIPAPAMQIGGRGLLMVNHMADLVRIHTTPEGTAIRIYFTTPAAG</sequence>
<dbReference type="Pfam" id="PF13581">
    <property type="entry name" value="HATPase_c_2"/>
    <property type="match status" value="1"/>
</dbReference>
<evidence type="ECO:0000259" key="2">
    <source>
        <dbReference type="Pfam" id="PF13581"/>
    </source>
</evidence>
<comment type="caution">
    <text evidence="4">The sequence shown here is derived from an EMBL/GenBank/DDBJ whole genome shotgun (WGS) entry which is preliminary data.</text>
</comment>
<name>A0ABS4TLJ7_9PSEU</name>
<dbReference type="SUPFAM" id="SSF55874">
    <property type="entry name" value="ATPase domain of HSP90 chaperone/DNA topoisomerase II/histidine kinase"/>
    <property type="match status" value="1"/>
</dbReference>
<dbReference type="InterPro" id="IPR036890">
    <property type="entry name" value="HATPase_C_sf"/>
</dbReference>
<reference evidence="4 5" key="1">
    <citation type="submission" date="2021-03" db="EMBL/GenBank/DDBJ databases">
        <title>Sequencing the genomes of 1000 actinobacteria strains.</title>
        <authorList>
            <person name="Klenk H.-P."/>
        </authorList>
    </citation>
    <scope>NUCLEOTIDE SEQUENCE [LARGE SCALE GENOMIC DNA]</scope>
    <source>
        <strain evidence="4 5">DSM 46670</strain>
    </source>
</reference>
<dbReference type="InterPro" id="IPR025847">
    <property type="entry name" value="MEDS_domain"/>
</dbReference>
<dbReference type="Proteomes" id="UP001519332">
    <property type="component" value="Unassembled WGS sequence"/>
</dbReference>
<dbReference type="CDD" id="cd16936">
    <property type="entry name" value="HATPase_RsbW-like"/>
    <property type="match status" value="1"/>
</dbReference>
<dbReference type="NCBIfam" id="NF041045">
    <property type="entry name" value="RsbA_anti_sig"/>
    <property type="match status" value="1"/>
</dbReference>
<dbReference type="InterPro" id="IPR047718">
    <property type="entry name" value="RsbA-like_anti_sig"/>
</dbReference>
<dbReference type="Gene3D" id="3.30.565.10">
    <property type="entry name" value="Histidine kinase-like ATPase, C-terminal domain"/>
    <property type="match status" value="1"/>
</dbReference>
<keyword evidence="1" id="KW-0418">Kinase</keyword>
<gene>
    <name evidence="4" type="ORF">JOF56_005676</name>
</gene>
<keyword evidence="5" id="KW-1185">Reference proteome</keyword>
<organism evidence="4 5">
    <name type="scientific">Kibdelosporangium banguiense</name>
    <dbReference type="NCBI Taxonomy" id="1365924"/>
    <lineage>
        <taxon>Bacteria</taxon>
        <taxon>Bacillati</taxon>
        <taxon>Actinomycetota</taxon>
        <taxon>Actinomycetes</taxon>
        <taxon>Pseudonocardiales</taxon>
        <taxon>Pseudonocardiaceae</taxon>
        <taxon>Kibdelosporangium</taxon>
    </lineage>
</organism>
<dbReference type="PANTHER" id="PTHR35526">
    <property type="entry name" value="ANTI-SIGMA-F FACTOR RSBW-RELATED"/>
    <property type="match status" value="1"/>
</dbReference>
<proteinExistence type="predicted"/>
<dbReference type="InterPro" id="IPR003594">
    <property type="entry name" value="HATPase_dom"/>
</dbReference>
<evidence type="ECO:0000259" key="3">
    <source>
        <dbReference type="Pfam" id="PF14417"/>
    </source>
</evidence>
<protein>
    <submittedName>
        <fullName evidence="4">Anti-sigma regulatory factor (Ser/Thr protein kinase)</fullName>
    </submittedName>
</protein>
<keyword evidence="1" id="KW-0808">Transferase</keyword>
<evidence type="ECO:0000313" key="4">
    <source>
        <dbReference type="EMBL" id="MBP2325291.1"/>
    </source>
</evidence>
<evidence type="ECO:0000256" key="1">
    <source>
        <dbReference type="ARBA" id="ARBA00022527"/>
    </source>
</evidence>
<dbReference type="PANTHER" id="PTHR35526:SF3">
    <property type="entry name" value="ANTI-SIGMA-F FACTOR RSBW"/>
    <property type="match status" value="1"/>
</dbReference>
<accession>A0ABS4TLJ7</accession>
<dbReference type="InterPro" id="IPR050267">
    <property type="entry name" value="Anti-sigma-factor_SerPK"/>
</dbReference>
<dbReference type="RefSeq" id="WP_209642506.1">
    <property type="nucleotide sequence ID" value="NZ_JAGINW010000001.1"/>
</dbReference>
<feature type="domain" description="MEDS" evidence="3">
    <location>
        <begin position="8"/>
        <end position="150"/>
    </location>
</feature>
<dbReference type="Pfam" id="PF14417">
    <property type="entry name" value="MEDS"/>
    <property type="match status" value="1"/>
</dbReference>
<dbReference type="EMBL" id="JAGINW010000001">
    <property type="protein sequence ID" value="MBP2325291.1"/>
    <property type="molecule type" value="Genomic_DNA"/>
</dbReference>
<feature type="domain" description="Histidine kinase/HSP90-like ATPase" evidence="2">
    <location>
        <begin position="180"/>
        <end position="290"/>
    </location>
</feature>
<keyword evidence="1" id="KW-0723">Serine/threonine-protein kinase</keyword>